<dbReference type="InterPro" id="IPR002798">
    <property type="entry name" value="SpoIIM-like"/>
</dbReference>
<evidence type="ECO:0000313" key="3">
    <source>
        <dbReference type="Proteomes" id="UP000277811"/>
    </source>
</evidence>
<feature type="transmembrane region" description="Helical" evidence="1">
    <location>
        <begin position="112"/>
        <end position="134"/>
    </location>
</feature>
<evidence type="ECO:0000256" key="1">
    <source>
        <dbReference type="SAM" id="Phobius"/>
    </source>
</evidence>
<dbReference type="OrthoDB" id="1707382at2"/>
<keyword evidence="1" id="KW-0812">Transmembrane</keyword>
<dbReference type="PIRSF" id="PIRSF038973">
    <property type="entry name" value="SpoIIM"/>
    <property type="match status" value="1"/>
</dbReference>
<dbReference type="EMBL" id="UPPP01000083">
    <property type="protein sequence ID" value="VBB07993.1"/>
    <property type="molecule type" value="Genomic_DNA"/>
</dbReference>
<dbReference type="RefSeq" id="WP_122628910.1">
    <property type="nucleotide sequence ID" value="NZ_UPPP01000083.1"/>
</dbReference>
<keyword evidence="1" id="KW-1133">Transmembrane helix</keyword>
<organism evidence="2 3">
    <name type="scientific">Lucifera butyrica</name>
    <dbReference type="NCBI Taxonomy" id="1351585"/>
    <lineage>
        <taxon>Bacteria</taxon>
        <taxon>Bacillati</taxon>
        <taxon>Bacillota</taxon>
        <taxon>Negativicutes</taxon>
        <taxon>Veillonellales</taxon>
        <taxon>Veillonellaceae</taxon>
        <taxon>Lucifera</taxon>
    </lineage>
</organism>
<name>A0A498RD45_9FIRM</name>
<dbReference type="NCBIfam" id="TIGR02831">
    <property type="entry name" value="spo_II_M"/>
    <property type="match status" value="1"/>
</dbReference>
<feature type="transmembrane region" description="Helical" evidence="1">
    <location>
        <begin position="140"/>
        <end position="160"/>
    </location>
</feature>
<dbReference type="InterPro" id="IPR014196">
    <property type="entry name" value="SpoIIM"/>
</dbReference>
<protein>
    <submittedName>
        <fullName evidence="2">Stage ii sporulation protein m</fullName>
    </submittedName>
</protein>
<sequence length="213" mass="23340">MLGYFRQCILNHLRSNIVAYFFIILIFIIGVVVGALAAKSLPDEPKNELIGYLQVFFQGLSQNPAAPNNATMFSSVLYNNLKSVGLMWILGFTVIGLPAVLFIVFTRGFVIGFTVGFLVNEYIVRGLVFALASVLPHNFLAVPAVLVTGVAATSFSLLLVRHKLQGRINLLYETVTYTVLCAGMLALMVLASVIEVYVSPVFMKMLASLLLKE</sequence>
<evidence type="ECO:0000313" key="2">
    <source>
        <dbReference type="EMBL" id="VBB07993.1"/>
    </source>
</evidence>
<accession>A0A498RD45</accession>
<dbReference type="Proteomes" id="UP000277811">
    <property type="component" value="Unassembled WGS sequence"/>
</dbReference>
<proteinExistence type="predicted"/>
<gene>
    <name evidence="2" type="ORF">LUCI_3258</name>
</gene>
<keyword evidence="3" id="KW-1185">Reference proteome</keyword>
<dbReference type="AlphaFoldDB" id="A0A498RD45"/>
<dbReference type="Pfam" id="PF01944">
    <property type="entry name" value="SpoIIM"/>
    <property type="match status" value="1"/>
</dbReference>
<feature type="transmembrane region" description="Helical" evidence="1">
    <location>
        <begin position="172"/>
        <end position="198"/>
    </location>
</feature>
<feature type="transmembrane region" description="Helical" evidence="1">
    <location>
        <begin position="85"/>
        <end position="105"/>
    </location>
</feature>
<reference evidence="2 3" key="1">
    <citation type="submission" date="2018-06" db="EMBL/GenBank/DDBJ databases">
        <authorList>
            <person name="Strepis N."/>
        </authorList>
    </citation>
    <scope>NUCLEOTIDE SEQUENCE [LARGE SCALE GENOMIC DNA]</scope>
    <source>
        <strain evidence="2">LUCI</strain>
    </source>
</reference>
<keyword evidence="1" id="KW-0472">Membrane</keyword>
<feature type="transmembrane region" description="Helical" evidence="1">
    <location>
        <begin position="17"/>
        <end position="38"/>
    </location>
</feature>